<reference evidence="10 11" key="1">
    <citation type="journal article" date="2007" name="Nature">
        <title>Evolution of genes and genomes on the Drosophila phylogeny.</title>
        <authorList>
            <consortium name="Drosophila 12 Genomes Consortium"/>
            <person name="Clark A.G."/>
            <person name="Eisen M.B."/>
            <person name="Smith D.R."/>
            <person name="Bergman C.M."/>
            <person name="Oliver B."/>
            <person name="Markow T.A."/>
            <person name="Kaufman T.C."/>
            <person name="Kellis M."/>
            <person name="Gelbart W."/>
            <person name="Iyer V.N."/>
            <person name="Pollard D.A."/>
            <person name="Sackton T.B."/>
            <person name="Larracuente A.M."/>
            <person name="Singh N.D."/>
            <person name="Abad J.P."/>
            <person name="Abt D.N."/>
            <person name="Adryan B."/>
            <person name="Aguade M."/>
            <person name="Akashi H."/>
            <person name="Anderson W.W."/>
            <person name="Aquadro C.F."/>
            <person name="Ardell D.H."/>
            <person name="Arguello R."/>
            <person name="Artieri C.G."/>
            <person name="Barbash D.A."/>
            <person name="Barker D."/>
            <person name="Barsanti P."/>
            <person name="Batterham P."/>
            <person name="Batzoglou S."/>
            <person name="Begun D."/>
            <person name="Bhutkar A."/>
            <person name="Blanco E."/>
            <person name="Bosak S.A."/>
            <person name="Bradley R.K."/>
            <person name="Brand A.D."/>
            <person name="Brent M.R."/>
            <person name="Brooks A.N."/>
            <person name="Brown R.H."/>
            <person name="Butlin R.K."/>
            <person name="Caggese C."/>
            <person name="Calvi B.R."/>
            <person name="Bernardo de Carvalho A."/>
            <person name="Caspi A."/>
            <person name="Castrezana S."/>
            <person name="Celniker S.E."/>
            <person name="Chang J.L."/>
            <person name="Chapple C."/>
            <person name="Chatterji S."/>
            <person name="Chinwalla A."/>
            <person name="Civetta A."/>
            <person name="Clifton S.W."/>
            <person name="Comeron J.M."/>
            <person name="Costello J.C."/>
            <person name="Coyne J.A."/>
            <person name="Daub J."/>
            <person name="David R.G."/>
            <person name="Delcher A.L."/>
            <person name="Delehaunty K."/>
            <person name="Do C.B."/>
            <person name="Ebling H."/>
            <person name="Edwards K."/>
            <person name="Eickbush T."/>
            <person name="Evans J.D."/>
            <person name="Filipski A."/>
            <person name="Findeiss S."/>
            <person name="Freyhult E."/>
            <person name="Fulton L."/>
            <person name="Fulton R."/>
            <person name="Garcia A.C."/>
            <person name="Gardiner A."/>
            <person name="Garfield D.A."/>
            <person name="Garvin B.E."/>
            <person name="Gibson G."/>
            <person name="Gilbert D."/>
            <person name="Gnerre S."/>
            <person name="Godfrey J."/>
            <person name="Good R."/>
            <person name="Gotea V."/>
            <person name="Gravely B."/>
            <person name="Greenberg A.J."/>
            <person name="Griffiths-Jones S."/>
            <person name="Gross S."/>
            <person name="Guigo R."/>
            <person name="Gustafson E.A."/>
            <person name="Haerty W."/>
            <person name="Hahn M.W."/>
            <person name="Halligan D.L."/>
            <person name="Halpern A.L."/>
            <person name="Halter G.M."/>
            <person name="Han M.V."/>
            <person name="Heger A."/>
            <person name="Hillier L."/>
            <person name="Hinrichs A.S."/>
            <person name="Holmes I."/>
            <person name="Hoskins R.A."/>
            <person name="Hubisz M.J."/>
            <person name="Hultmark D."/>
            <person name="Huntley M.A."/>
            <person name="Jaffe D.B."/>
            <person name="Jagadeeshan S."/>
            <person name="Jeck W.R."/>
            <person name="Johnson J."/>
            <person name="Jones C.D."/>
            <person name="Jordan W.C."/>
            <person name="Karpen G.H."/>
            <person name="Kataoka E."/>
            <person name="Keightley P.D."/>
            <person name="Kheradpour P."/>
            <person name="Kirkness E.F."/>
            <person name="Koerich L.B."/>
            <person name="Kristiansen K."/>
            <person name="Kudrna D."/>
            <person name="Kulathinal R.J."/>
            <person name="Kumar S."/>
            <person name="Kwok R."/>
            <person name="Lander E."/>
            <person name="Langley C.H."/>
            <person name="Lapoint R."/>
            <person name="Lazzaro B.P."/>
            <person name="Lee S.J."/>
            <person name="Levesque L."/>
            <person name="Li R."/>
            <person name="Lin C.F."/>
            <person name="Lin M.F."/>
            <person name="Lindblad-Toh K."/>
            <person name="Llopart A."/>
            <person name="Long M."/>
            <person name="Low L."/>
            <person name="Lozovsky E."/>
            <person name="Lu J."/>
            <person name="Luo M."/>
            <person name="Machado C.A."/>
            <person name="Makalowski W."/>
            <person name="Marzo M."/>
            <person name="Matsuda M."/>
            <person name="Matzkin L."/>
            <person name="McAllister B."/>
            <person name="McBride C.S."/>
            <person name="McKernan B."/>
            <person name="McKernan K."/>
            <person name="Mendez-Lago M."/>
            <person name="Minx P."/>
            <person name="Mollenhauer M.U."/>
            <person name="Montooth K."/>
            <person name="Mount S.M."/>
            <person name="Mu X."/>
            <person name="Myers E."/>
            <person name="Negre B."/>
            <person name="Newfeld S."/>
            <person name="Nielsen R."/>
            <person name="Noor M.A."/>
            <person name="O'Grady P."/>
            <person name="Pachter L."/>
            <person name="Papaceit M."/>
            <person name="Parisi M.J."/>
            <person name="Parisi M."/>
            <person name="Parts L."/>
            <person name="Pedersen J.S."/>
            <person name="Pesole G."/>
            <person name="Phillippy A.M."/>
            <person name="Ponting C.P."/>
            <person name="Pop M."/>
            <person name="Porcelli D."/>
            <person name="Powell J.R."/>
            <person name="Prohaska S."/>
            <person name="Pruitt K."/>
            <person name="Puig M."/>
            <person name="Quesneville H."/>
            <person name="Ram K.R."/>
            <person name="Rand D."/>
            <person name="Rasmussen M.D."/>
            <person name="Reed L.K."/>
            <person name="Reenan R."/>
            <person name="Reily A."/>
            <person name="Remington K.A."/>
            <person name="Rieger T.T."/>
            <person name="Ritchie M.G."/>
            <person name="Robin C."/>
            <person name="Rogers Y.H."/>
            <person name="Rohde C."/>
            <person name="Rozas J."/>
            <person name="Rubenfield M.J."/>
            <person name="Ruiz A."/>
            <person name="Russo S."/>
            <person name="Salzberg S.L."/>
            <person name="Sanchez-Gracia A."/>
            <person name="Saranga D.J."/>
            <person name="Sato H."/>
            <person name="Schaeffer S.W."/>
            <person name="Schatz M.C."/>
            <person name="Schlenke T."/>
            <person name="Schwartz R."/>
            <person name="Segarra C."/>
            <person name="Singh R.S."/>
            <person name="Sirot L."/>
            <person name="Sirota M."/>
            <person name="Sisneros N.B."/>
            <person name="Smith C.D."/>
            <person name="Smith T.F."/>
            <person name="Spieth J."/>
            <person name="Stage D.E."/>
            <person name="Stark A."/>
            <person name="Stephan W."/>
            <person name="Strausberg R.L."/>
            <person name="Strempel S."/>
            <person name="Sturgill D."/>
            <person name="Sutton G."/>
            <person name="Sutton G.G."/>
            <person name="Tao W."/>
            <person name="Teichmann S."/>
            <person name="Tobari Y.N."/>
            <person name="Tomimura Y."/>
            <person name="Tsolas J.M."/>
            <person name="Valente V.L."/>
            <person name="Venter E."/>
            <person name="Venter J.C."/>
            <person name="Vicario S."/>
            <person name="Vieira F.G."/>
            <person name="Vilella A.J."/>
            <person name="Villasante A."/>
            <person name="Walenz B."/>
            <person name="Wang J."/>
            <person name="Wasserman M."/>
            <person name="Watts T."/>
            <person name="Wilson D."/>
            <person name="Wilson R.K."/>
            <person name="Wing R.A."/>
            <person name="Wolfner M.F."/>
            <person name="Wong A."/>
            <person name="Wong G.K."/>
            <person name="Wu C.I."/>
            <person name="Wu G."/>
            <person name="Yamamoto D."/>
            <person name="Yang H.P."/>
            <person name="Yang S.P."/>
            <person name="Yorke J.A."/>
            <person name="Yoshida K."/>
            <person name="Zdobnov E."/>
            <person name="Zhang P."/>
            <person name="Zhang Y."/>
            <person name="Zimin A.V."/>
            <person name="Baldwin J."/>
            <person name="Abdouelleil A."/>
            <person name="Abdulkadir J."/>
            <person name="Abebe A."/>
            <person name="Abera B."/>
            <person name="Abreu J."/>
            <person name="Acer S.C."/>
            <person name="Aftuck L."/>
            <person name="Alexander A."/>
            <person name="An P."/>
            <person name="Anderson E."/>
            <person name="Anderson S."/>
            <person name="Arachi H."/>
            <person name="Azer M."/>
            <person name="Bachantsang P."/>
            <person name="Barry A."/>
            <person name="Bayul T."/>
            <person name="Berlin A."/>
            <person name="Bessette D."/>
            <person name="Bloom T."/>
            <person name="Blye J."/>
            <person name="Boguslavskiy L."/>
            <person name="Bonnet C."/>
            <person name="Boukhgalter B."/>
            <person name="Bourzgui I."/>
            <person name="Brown A."/>
            <person name="Cahill P."/>
            <person name="Channer S."/>
            <person name="Cheshatsang Y."/>
            <person name="Chuda L."/>
            <person name="Citroen M."/>
            <person name="Collymore A."/>
            <person name="Cooke P."/>
            <person name="Costello M."/>
            <person name="D'Aco K."/>
            <person name="Daza R."/>
            <person name="De Haan G."/>
            <person name="DeGray S."/>
            <person name="DeMaso C."/>
            <person name="Dhargay N."/>
            <person name="Dooley K."/>
            <person name="Dooley E."/>
            <person name="Doricent M."/>
            <person name="Dorje P."/>
            <person name="Dorjee K."/>
            <person name="Dupes A."/>
            <person name="Elong R."/>
            <person name="Falk J."/>
            <person name="Farina A."/>
            <person name="Faro S."/>
            <person name="Ferguson D."/>
            <person name="Fisher S."/>
            <person name="Foley C.D."/>
            <person name="Franke A."/>
            <person name="Friedrich D."/>
            <person name="Gadbois L."/>
            <person name="Gearin G."/>
            <person name="Gearin C.R."/>
            <person name="Giannoukos G."/>
            <person name="Goode T."/>
            <person name="Graham J."/>
            <person name="Grandbois E."/>
            <person name="Grewal S."/>
            <person name="Gyaltsen K."/>
            <person name="Hafez N."/>
            <person name="Hagos B."/>
            <person name="Hall J."/>
            <person name="Henson C."/>
            <person name="Hollinger A."/>
            <person name="Honan T."/>
            <person name="Huard M.D."/>
            <person name="Hughes L."/>
            <person name="Hurhula B."/>
            <person name="Husby M.E."/>
            <person name="Kamat A."/>
            <person name="Kanga B."/>
            <person name="Kashin S."/>
            <person name="Khazanovich D."/>
            <person name="Kisner P."/>
            <person name="Lance K."/>
            <person name="Lara M."/>
            <person name="Lee W."/>
            <person name="Lennon N."/>
            <person name="Letendre F."/>
            <person name="LeVine R."/>
            <person name="Lipovsky A."/>
            <person name="Liu X."/>
            <person name="Liu J."/>
            <person name="Liu S."/>
            <person name="Lokyitsang T."/>
            <person name="Lokyitsang Y."/>
            <person name="Lubonja R."/>
            <person name="Lui A."/>
            <person name="MacDonald P."/>
            <person name="Magnisalis V."/>
            <person name="Maru K."/>
            <person name="Matthews C."/>
            <person name="McCusker W."/>
            <person name="McDonough S."/>
            <person name="Mehta T."/>
            <person name="Meldrim J."/>
            <person name="Meneus L."/>
            <person name="Mihai O."/>
            <person name="Mihalev A."/>
            <person name="Mihova T."/>
            <person name="Mittelman R."/>
            <person name="Mlenga V."/>
            <person name="Montmayeur A."/>
            <person name="Mulrain L."/>
            <person name="Navidi A."/>
            <person name="Naylor J."/>
            <person name="Negash T."/>
            <person name="Nguyen T."/>
            <person name="Nguyen N."/>
            <person name="Nicol R."/>
            <person name="Norbu C."/>
            <person name="Norbu N."/>
            <person name="Novod N."/>
            <person name="O'Neill B."/>
            <person name="Osman S."/>
            <person name="Markiewicz E."/>
            <person name="Oyono O.L."/>
            <person name="Patti C."/>
            <person name="Phunkhang P."/>
            <person name="Pierre F."/>
            <person name="Priest M."/>
            <person name="Raghuraman S."/>
            <person name="Rege F."/>
            <person name="Reyes R."/>
            <person name="Rise C."/>
            <person name="Rogov P."/>
            <person name="Ross K."/>
            <person name="Ryan E."/>
            <person name="Settipalli S."/>
            <person name="Shea T."/>
            <person name="Sherpa N."/>
            <person name="Shi L."/>
            <person name="Shih D."/>
            <person name="Sparrow T."/>
            <person name="Spaulding J."/>
            <person name="Stalker J."/>
            <person name="Stange-Thomann N."/>
            <person name="Stavropoulos S."/>
            <person name="Stone C."/>
            <person name="Strader C."/>
            <person name="Tesfaye S."/>
            <person name="Thomson T."/>
            <person name="Thoulutsang Y."/>
            <person name="Thoulutsang D."/>
            <person name="Topham K."/>
            <person name="Topping I."/>
            <person name="Tsamla T."/>
            <person name="Vassiliev H."/>
            <person name="Vo A."/>
            <person name="Wangchuk T."/>
            <person name="Wangdi T."/>
            <person name="Weiand M."/>
            <person name="Wilkinson J."/>
            <person name="Wilson A."/>
            <person name="Yadav S."/>
            <person name="Young G."/>
            <person name="Yu Q."/>
            <person name="Zembek L."/>
            <person name="Zhong D."/>
            <person name="Zimmer A."/>
            <person name="Zwirko Z."/>
            <person name="Jaffe D.B."/>
            <person name="Alvarez P."/>
            <person name="Brockman W."/>
            <person name="Butler J."/>
            <person name="Chin C."/>
            <person name="Gnerre S."/>
            <person name="Grabherr M."/>
            <person name="Kleber M."/>
            <person name="Mauceli E."/>
            <person name="MacCallum I."/>
        </authorList>
    </citation>
    <scope>NUCLEOTIDE SEQUENCE [LARGE SCALE GENOMIC DNA]</scope>
    <source>
        <strain evidence="11">Tucson 14030-0811.24</strain>
    </source>
</reference>
<keyword evidence="6" id="KW-0808">Transferase</keyword>
<dbReference type="AlphaFoldDB" id="B4MW17"/>
<dbReference type="CDD" id="cd02440">
    <property type="entry name" value="AdoMet_MTases"/>
    <property type="match status" value="1"/>
</dbReference>
<dbReference type="Pfam" id="PF10294">
    <property type="entry name" value="Methyltransf_16"/>
    <property type="match status" value="1"/>
</dbReference>
<proteinExistence type="inferred from homology"/>
<dbReference type="InterPro" id="IPR029063">
    <property type="entry name" value="SAM-dependent_MTases_sf"/>
</dbReference>
<dbReference type="InParanoid" id="B4MW17"/>
<dbReference type="PhylomeDB" id="B4MW17"/>
<dbReference type="PANTHER" id="PTHR14614">
    <property type="entry name" value="HEPATOCELLULAR CARCINOMA-ASSOCIATED ANTIGEN"/>
    <property type="match status" value="1"/>
</dbReference>
<dbReference type="SMR" id="B4MW17"/>
<keyword evidence="8" id="KW-0539">Nucleus</keyword>
<dbReference type="Proteomes" id="UP000007798">
    <property type="component" value="Unassembled WGS sequence"/>
</dbReference>
<dbReference type="GO" id="GO:0032259">
    <property type="term" value="P:methylation"/>
    <property type="evidence" value="ECO:0007669"/>
    <property type="project" value="UniProtKB-KW"/>
</dbReference>
<evidence type="ECO:0000256" key="6">
    <source>
        <dbReference type="ARBA" id="ARBA00022679"/>
    </source>
</evidence>
<dbReference type="OrthoDB" id="1723750at2759"/>
<organism evidence="10 11">
    <name type="scientific">Drosophila willistoni</name>
    <name type="common">Fruit fly</name>
    <dbReference type="NCBI Taxonomy" id="7260"/>
    <lineage>
        <taxon>Eukaryota</taxon>
        <taxon>Metazoa</taxon>
        <taxon>Ecdysozoa</taxon>
        <taxon>Arthropoda</taxon>
        <taxon>Hexapoda</taxon>
        <taxon>Insecta</taxon>
        <taxon>Pterygota</taxon>
        <taxon>Neoptera</taxon>
        <taxon>Endopterygota</taxon>
        <taxon>Diptera</taxon>
        <taxon>Brachycera</taxon>
        <taxon>Muscomorpha</taxon>
        <taxon>Ephydroidea</taxon>
        <taxon>Drosophilidae</taxon>
        <taxon>Drosophila</taxon>
        <taxon>Sophophora</taxon>
    </lineage>
</organism>
<dbReference type="EMBL" id="CH963857">
    <property type="protein sequence ID" value="EDW75887.1"/>
    <property type="molecule type" value="Genomic_DNA"/>
</dbReference>
<accession>B4MW17</accession>
<dbReference type="eggNOG" id="KOG2920">
    <property type="taxonomic scope" value="Eukaryota"/>
</dbReference>
<evidence type="ECO:0000256" key="5">
    <source>
        <dbReference type="ARBA" id="ARBA00022603"/>
    </source>
</evidence>
<evidence type="ECO:0000256" key="4">
    <source>
        <dbReference type="ARBA" id="ARBA00022490"/>
    </source>
</evidence>
<dbReference type="PANTHER" id="PTHR14614:SF39">
    <property type="entry name" value="HISTIDINE PROTEIN METHYLTRANSFERASE 1 HOMOLOG"/>
    <property type="match status" value="1"/>
</dbReference>
<dbReference type="FunCoup" id="B4MW17">
    <property type="interactions" value="2274"/>
</dbReference>
<dbReference type="EC" id="2.1.1.85" evidence="3"/>
<keyword evidence="7" id="KW-0949">S-adenosyl-L-methionine</keyword>
<evidence type="ECO:0000256" key="9">
    <source>
        <dbReference type="ARBA" id="ARBA00038126"/>
    </source>
</evidence>
<protein>
    <recommendedName>
        <fullName evidence="3">protein-histidine N-methyltransferase</fullName>
        <ecNumber evidence="3">2.1.1.85</ecNumber>
    </recommendedName>
</protein>
<keyword evidence="4" id="KW-0963">Cytoplasm</keyword>
<evidence type="ECO:0000256" key="8">
    <source>
        <dbReference type="ARBA" id="ARBA00023242"/>
    </source>
</evidence>
<sequence length="302" mass="34432">MFKFNFHVDAETSDTAFDLPKEDKTSENERETKEEVTWYQAEHVKPTEALLTNLDLYELNAKDLKVGNIELRHLIAGFVLDDIKTHQDGDSTDIKKSEDKLSDLITGVYEGGAKMWEGTDDILLYLAENFKESFWKDKHVLDLGCGSGLLGIYAVKCGAKVDFQDYNKDVLENITQPNVVLNLKDTSKDDEKLKILEENTKFFSGDWSHFALLTKDLNKYDIILTAETIYNIENQQKLIDTFSSRLKSDGLVLVAAKSHYFGVGGGLEQFIEVIKKNGIFESKNVWHTDENLKRGILELKFK</sequence>
<dbReference type="KEGG" id="dwi:6642477"/>
<dbReference type="GO" id="GO:0018064">
    <property type="term" value="F:protein-L-histidine N-tele-methyltransferase activity"/>
    <property type="evidence" value="ECO:0007669"/>
    <property type="project" value="UniProtKB-EC"/>
</dbReference>
<dbReference type="STRING" id="7260.B4MW17"/>
<dbReference type="SUPFAM" id="SSF53335">
    <property type="entry name" value="S-adenosyl-L-methionine-dependent methyltransferases"/>
    <property type="match status" value="1"/>
</dbReference>
<evidence type="ECO:0000313" key="11">
    <source>
        <dbReference type="Proteomes" id="UP000007798"/>
    </source>
</evidence>
<evidence type="ECO:0000256" key="3">
    <source>
        <dbReference type="ARBA" id="ARBA00012533"/>
    </source>
</evidence>
<keyword evidence="5" id="KW-0489">Methyltransferase</keyword>
<evidence type="ECO:0000256" key="7">
    <source>
        <dbReference type="ARBA" id="ARBA00022691"/>
    </source>
</evidence>
<dbReference type="GO" id="GO:0005737">
    <property type="term" value="C:cytoplasm"/>
    <property type="evidence" value="ECO:0007669"/>
    <property type="project" value="UniProtKB-SubCell"/>
</dbReference>
<comment type="similarity">
    <text evidence="9">Belongs to the methyltransferase superfamily. METTL18 family.</text>
</comment>
<dbReference type="Gene3D" id="3.40.50.150">
    <property type="entry name" value="Vaccinia Virus protein VP39"/>
    <property type="match status" value="1"/>
</dbReference>
<keyword evidence="11" id="KW-1185">Reference proteome</keyword>
<evidence type="ECO:0000313" key="10">
    <source>
        <dbReference type="EMBL" id="EDW75887.1"/>
    </source>
</evidence>
<dbReference type="InterPro" id="IPR019410">
    <property type="entry name" value="Methyltransf_16"/>
</dbReference>
<gene>
    <name evidence="10" type="primary">Dwil\GK15177</name>
    <name evidence="10" type="ORF">Dwil_GK15177</name>
</gene>
<name>B4MW17_DROWI</name>
<evidence type="ECO:0000256" key="2">
    <source>
        <dbReference type="ARBA" id="ARBA00004496"/>
    </source>
</evidence>
<dbReference type="HOGENOM" id="CLU_038704_0_0_1"/>
<comment type="subcellular location">
    <subcellularLocation>
        <location evidence="2">Cytoplasm</location>
    </subcellularLocation>
    <subcellularLocation>
        <location evidence="1">Nucleus</location>
    </subcellularLocation>
</comment>
<evidence type="ECO:0000256" key="1">
    <source>
        <dbReference type="ARBA" id="ARBA00004123"/>
    </source>
</evidence>
<dbReference type="OMA" id="FQSESVW"/>
<dbReference type="GO" id="GO:0005634">
    <property type="term" value="C:nucleus"/>
    <property type="evidence" value="ECO:0007669"/>
    <property type="project" value="UniProtKB-SubCell"/>
</dbReference>